<keyword evidence="5" id="KW-1185">Reference proteome</keyword>
<dbReference type="Gene3D" id="2.130.10.10">
    <property type="entry name" value="YVTN repeat-like/Quinoprotein amine dehydrogenase"/>
    <property type="match status" value="1"/>
</dbReference>
<evidence type="ECO:0000256" key="2">
    <source>
        <dbReference type="ARBA" id="ARBA00022737"/>
    </source>
</evidence>
<evidence type="ECO:0000256" key="3">
    <source>
        <dbReference type="PROSITE-ProRule" id="PRU00221"/>
    </source>
</evidence>
<protein>
    <submittedName>
        <fullName evidence="4">Uncharacterized protein</fullName>
    </submittedName>
</protein>
<dbReference type="InterPro" id="IPR015943">
    <property type="entry name" value="WD40/YVTN_repeat-like_dom_sf"/>
</dbReference>
<keyword evidence="2" id="KW-0677">Repeat</keyword>
<evidence type="ECO:0000313" key="4">
    <source>
        <dbReference type="EMBL" id="GAA1762978.1"/>
    </source>
</evidence>
<evidence type="ECO:0000313" key="5">
    <source>
        <dbReference type="Proteomes" id="UP001500655"/>
    </source>
</evidence>
<dbReference type="InterPro" id="IPR001680">
    <property type="entry name" value="WD40_rpt"/>
</dbReference>
<dbReference type="InterPro" id="IPR011047">
    <property type="entry name" value="Quinoprotein_ADH-like_sf"/>
</dbReference>
<accession>A0ABP4WXT2</accession>
<dbReference type="Proteomes" id="UP001500655">
    <property type="component" value="Unassembled WGS sequence"/>
</dbReference>
<proteinExistence type="predicted"/>
<sequence length="108" mass="11801">MNSGHGRDRDDRSVVISSRSARCAFQWAEKKAVSGTTRWTNRVSQGSVYAVAYDRSGRLLASTATNHGEQRLVLTGHGEPVHSVAFHSAGRLLASGGHDRTIRLWELA</sequence>
<dbReference type="RefSeq" id="WP_344083360.1">
    <property type="nucleotide sequence ID" value="NZ_BAAALS010000018.1"/>
</dbReference>
<name>A0ABP4WXT2_9ACTN</name>
<feature type="repeat" description="WD" evidence="3">
    <location>
        <begin position="74"/>
        <end position="108"/>
    </location>
</feature>
<dbReference type="PROSITE" id="PS50294">
    <property type="entry name" value="WD_REPEATS_REGION"/>
    <property type="match status" value="1"/>
</dbReference>
<dbReference type="PROSITE" id="PS00678">
    <property type="entry name" value="WD_REPEATS_1"/>
    <property type="match status" value="1"/>
</dbReference>
<dbReference type="PROSITE" id="PS50082">
    <property type="entry name" value="WD_REPEATS_2"/>
    <property type="match status" value="1"/>
</dbReference>
<dbReference type="InterPro" id="IPR019775">
    <property type="entry name" value="WD40_repeat_CS"/>
</dbReference>
<dbReference type="EMBL" id="BAAALS010000018">
    <property type="protein sequence ID" value="GAA1762978.1"/>
    <property type="molecule type" value="Genomic_DNA"/>
</dbReference>
<gene>
    <name evidence="4" type="ORF">GCM10009681_37550</name>
</gene>
<reference evidence="5" key="1">
    <citation type="journal article" date="2019" name="Int. J. Syst. Evol. Microbiol.">
        <title>The Global Catalogue of Microorganisms (GCM) 10K type strain sequencing project: providing services to taxonomists for standard genome sequencing and annotation.</title>
        <authorList>
            <consortium name="The Broad Institute Genomics Platform"/>
            <consortium name="The Broad Institute Genome Sequencing Center for Infectious Disease"/>
            <person name="Wu L."/>
            <person name="Ma J."/>
        </authorList>
    </citation>
    <scope>NUCLEOTIDE SEQUENCE [LARGE SCALE GENOMIC DNA]</scope>
    <source>
        <strain evidence="5">JCM 13249</strain>
    </source>
</reference>
<dbReference type="Pfam" id="PF00400">
    <property type="entry name" value="WD40"/>
    <property type="match status" value="1"/>
</dbReference>
<comment type="caution">
    <text evidence="4">The sequence shown here is derived from an EMBL/GenBank/DDBJ whole genome shotgun (WGS) entry which is preliminary data.</text>
</comment>
<evidence type="ECO:0000256" key="1">
    <source>
        <dbReference type="ARBA" id="ARBA00022574"/>
    </source>
</evidence>
<keyword evidence="1 3" id="KW-0853">WD repeat</keyword>
<dbReference type="SMART" id="SM00320">
    <property type="entry name" value="WD40"/>
    <property type="match status" value="1"/>
</dbReference>
<organism evidence="4 5">
    <name type="scientific">Luedemannella helvata</name>
    <dbReference type="NCBI Taxonomy" id="349315"/>
    <lineage>
        <taxon>Bacteria</taxon>
        <taxon>Bacillati</taxon>
        <taxon>Actinomycetota</taxon>
        <taxon>Actinomycetes</taxon>
        <taxon>Micromonosporales</taxon>
        <taxon>Micromonosporaceae</taxon>
        <taxon>Luedemannella</taxon>
    </lineage>
</organism>
<dbReference type="SUPFAM" id="SSF50998">
    <property type="entry name" value="Quinoprotein alcohol dehydrogenase-like"/>
    <property type="match status" value="1"/>
</dbReference>